<dbReference type="AlphaFoldDB" id="A0A0P7C5A6"/>
<sequence>MRIPISLIRVITVLYISFSLFPFFLGWVRPVYGIPLSLLLVWGLYQHFKDLDFTKREFYPTKQLIGFLLILFLWVSFSGSGGMGYQVSDLYKSNTLVKELTNRSWPLDYDVDGNTMYLAHYLSYYIATPTLFGFLGFKAAQFALFFYTYLGVVLSFFWMYRFVKGNLIGFSFFLIVFGGVTTLSILLSQDTGVFEVLKDKILNHGYLFWLNSWETIPLNFMSVTDMLYWTPQHALAAFLGVGLILNDGFVDDDIRYLPFVLSLLAMWSPMVLVGLFPLLVFVLLKFKFSGFWNYNNLLIAPVLFLVQASYLLSIESEELVKNFIFTDMSAEGVSILKQVGIYLYFLFFEVFIWAVPVYLILRNQLEKVELKLLFYVVFMLSVIPLYRFGLWNDWCTRVSMGCLLTLALFGYKALISGNGYKKVALFVILIMGGKASLVAIGGSAKHAGYRPNFLSPEEQQVLSLPEICVGYPITQFVAPDDTFFFKYLAKEKAQ</sequence>
<feature type="transmembrane region" description="Helical" evidence="1">
    <location>
        <begin position="423"/>
        <end position="444"/>
    </location>
</feature>
<dbReference type="STRING" id="1605367.AFM12_15855"/>
<feature type="transmembrane region" description="Helical" evidence="1">
    <location>
        <begin position="118"/>
        <end position="137"/>
    </location>
</feature>
<feature type="transmembrane region" description="Helical" evidence="1">
    <location>
        <begin position="296"/>
        <end position="314"/>
    </location>
</feature>
<dbReference type="EMBL" id="LGTQ01000012">
    <property type="protein sequence ID" value="KPM47270.1"/>
    <property type="molecule type" value="Genomic_DNA"/>
</dbReference>
<evidence type="ECO:0000313" key="2">
    <source>
        <dbReference type="EMBL" id="KPM47270.1"/>
    </source>
</evidence>
<feature type="transmembrane region" description="Helical" evidence="1">
    <location>
        <begin position="7"/>
        <end position="25"/>
    </location>
</feature>
<keyword evidence="1" id="KW-0812">Transmembrane</keyword>
<protein>
    <submittedName>
        <fullName evidence="2">Uncharacterized protein</fullName>
    </submittedName>
</protein>
<feature type="transmembrane region" description="Helical" evidence="1">
    <location>
        <begin position="372"/>
        <end position="388"/>
    </location>
</feature>
<name>A0A0P7C5A6_9BACT</name>
<proteinExistence type="predicted"/>
<feature type="transmembrane region" description="Helical" evidence="1">
    <location>
        <begin position="167"/>
        <end position="188"/>
    </location>
</feature>
<feature type="transmembrane region" description="Helical" evidence="1">
    <location>
        <begin position="257"/>
        <end position="284"/>
    </location>
</feature>
<dbReference type="Proteomes" id="UP000050454">
    <property type="component" value="Unassembled WGS sequence"/>
</dbReference>
<keyword evidence="3" id="KW-1185">Reference proteome</keyword>
<feature type="transmembrane region" description="Helical" evidence="1">
    <location>
        <begin position="31"/>
        <end position="48"/>
    </location>
</feature>
<comment type="caution">
    <text evidence="2">The sequence shown here is derived from an EMBL/GenBank/DDBJ whole genome shotgun (WGS) entry which is preliminary data.</text>
</comment>
<gene>
    <name evidence="2" type="ORF">AFM12_15855</name>
</gene>
<evidence type="ECO:0000256" key="1">
    <source>
        <dbReference type="SAM" id="Phobius"/>
    </source>
</evidence>
<feature type="transmembrane region" description="Helical" evidence="1">
    <location>
        <begin position="144"/>
        <end position="161"/>
    </location>
</feature>
<reference evidence="2 3" key="1">
    <citation type="submission" date="2015-07" db="EMBL/GenBank/DDBJ databases">
        <title>The draft genome sequence of Leadbetterella sp. JN14-9.</title>
        <authorList>
            <person name="Liu Y."/>
            <person name="Du J."/>
            <person name="Shao Z."/>
        </authorList>
    </citation>
    <scope>NUCLEOTIDE SEQUENCE [LARGE SCALE GENOMIC DNA]</scope>
    <source>
        <strain evidence="2 3">JN14-9</strain>
    </source>
</reference>
<feature type="transmembrane region" description="Helical" evidence="1">
    <location>
        <begin position="64"/>
        <end position="85"/>
    </location>
</feature>
<keyword evidence="1" id="KW-1133">Transmembrane helix</keyword>
<accession>A0A0P7C5A6</accession>
<dbReference type="OrthoDB" id="924213at2"/>
<dbReference type="RefSeq" id="WP_055150093.1">
    <property type="nucleotide sequence ID" value="NZ_JXSZ01000012.1"/>
</dbReference>
<feature type="transmembrane region" description="Helical" evidence="1">
    <location>
        <begin position="394"/>
        <end position="411"/>
    </location>
</feature>
<keyword evidence="1" id="KW-0472">Membrane</keyword>
<feature type="transmembrane region" description="Helical" evidence="1">
    <location>
        <begin position="341"/>
        <end position="360"/>
    </location>
</feature>
<evidence type="ECO:0000313" key="3">
    <source>
        <dbReference type="Proteomes" id="UP000050454"/>
    </source>
</evidence>
<organism evidence="2 3">
    <name type="scientific">Jiulongibacter sediminis</name>
    <dbReference type="NCBI Taxonomy" id="1605367"/>
    <lineage>
        <taxon>Bacteria</taxon>
        <taxon>Pseudomonadati</taxon>
        <taxon>Bacteroidota</taxon>
        <taxon>Cytophagia</taxon>
        <taxon>Cytophagales</taxon>
        <taxon>Leadbetterellaceae</taxon>
        <taxon>Jiulongibacter</taxon>
    </lineage>
</organism>